<sequence>MSIKKKNIIIACILPVFLIGGLSQVIPFIYAIIDDRSMMEILSGQYLGYPDAHAIFLQYWYALALTGLYHICSQIDWYALSFFAAQWFCMSLILYRIMGKMEQRKEKIWKIILALSVFLVIGLQTLTQITFTTTAAVLGASILYWYATTERMTIADLIVLGILEFLTMQIRIEVFFMVLPVGIVFWCIRMWREKGEKREKIEWYVPVVVFVVLFIGLLGKEVGYGNEAWKEYNIYNQYRSDIYDYPDYTFPPYESAEELYAAAGIDSKSRARTLMNYNYTADDKITPEFFENYIHTYKKIYPVGQNRTEKLIKAAKIYVKGLLDGRFHLIQSIGMLVLGLLFLLSIWRKHWSQAIELLGLLGIQFVLWIYLLYKGRVPERVIYSMNLLLVVIAILICREISSSFEQEFVKKIWKKGLTAAVFALVMISVVYGNSIRIQNEERYKRNESVENLKQYCSEYSENFYFNDVTTMAFTTWNVKLWRNKTYTMNYMSLGDWMSFSPVWKKKLEQQGITSVREALYKRDNVYLICTFDKGLEYLTSLYENTTCTEVDRAGLFHIYKLQSL</sequence>
<feature type="transmembrane region" description="Helical" evidence="1">
    <location>
        <begin position="203"/>
        <end position="219"/>
    </location>
</feature>
<proteinExistence type="predicted"/>
<feature type="transmembrane region" description="Helical" evidence="1">
    <location>
        <begin position="107"/>
        <end position="123"/>
    </location>
</feature>
<gene>
    <name evidence="2" type="ORF">LKD36_03995</name>
</gene>
<feature type="transmembrane region" description="Helical" evidence="1">
    <location>
        <begin position="6"/>
        <end position="33"/>
    </location>
</feature>
<feature type="transmembrane region" description="Helical" evidence="1">
    <location>
        <begin position="77"/>
        <end position="95"/>
    </location>
</feature>
<dbReference type="Proteomes" id="UP001198220">
    <property type="component" value="Unassembled WGS sequence"/>
</dbReference>
<comment type="caution">
    <text evidence="2">The sequence shown here is derived from an EMBL/GenBank/DDBJ whole genome shotgun (WGS) entry which is preliminary data.</text>
</comment>
<dbReference type="EMBL" id="JAJEPS010000002">
    <property type="protein sequence ID" value="MCC2125338.1"/>
    <property type="molecule type" value="Genomic_DNA"/>
</dbReference>
<name>A0AAE3A6T1_9FIRM</name>
<keyword evidence="3" id="KW-1185">Reference proteome</keyword>
<evidence type="ECO:0000313" key="3">
    <source>
        <dbReference type="Proteomes" id="UP001198220"/>
    </source>
</evidence>
<keyword evidence="1" id="KW-1133">Transmembrane helix</keyword>
<keyword evidence="1" id="KW-0472">Membrane</keyword>
<keyword evidence="1" id="KW-0812">Transmembrane</keyword>
<feature type="transmembrane region" description="Helical" evidence="1">
    <location>
        <begin position="354"/>
        <end position="375"/>
    </location>
</feature>
<evidence type="ECO:0000313" key="2">
    <source>
        <dbReference type="EMBL" id="MCC2125338.1"/>
    </source>
</evidence>
<feature type="transmembrane region" description="Helical" evidence="1">
    <location>
        <begin position="412"/>
        <end position="432"/>
    </location>
</feature>
<feature type="transmembrane region" description="Helical" evidence="1">
    <location>
        <begin position="381"/>
        <end position="400"/>
    </location>
</feature>
<dbReference type="AlphaFoldDB" id="A0AAE3A6T1"/>
<reference evidence="2 3" key="1">
    <citation type="submission" date="2021-10" db="EMBL/GenBank/DDBJ databases">
        <title>Anaerobic single-cell dispensing facilitates the cultivation of human gut bacteria.</title>
        <authorList>
            <person name="Afrizal A."/>
        </authorList>
    </citation>
    <scope>NUCLEOTIDE SEQUENCE [LARGE SCALE GENOMIC DNA]</scope>
    <source>
        <strain evidence="2 3">CLA-AA-H276</strain>
    </source>
</reference>
<protein>
    <submittedName>
        <fullName evidence="2">Uncharacterized protein</fullName>
    </submittedName>
</protein>
<dbReference type="RefSeq" id="WP_308458789.1">
    <property type="nucleotide sequence ID" value="NZ_JAJEPS010000002.1"/>
</dbReference>
<feature type="transmembrane region" description="Helical" evidence="1">
    <location>
        <begin position="152"/>
        <end position="168"/>
    </location>
</feature>
<feature type="transmembrane region" description="Helical" evidence="1">
    <location>
        <begin position="174"/>
        <end position="191"/>
    </location>
</feature>
<evidence type="ECO:0000256" key="1">
    <source>
        <dbReference type="SAM" id="Phobius"/>
    </source>
</evidence>
<accession>A0AAE3A6T1</accession>
<organism evidence="2 3">
    <name type="scientific">Hominiventricola filiformis</name>
    <dbReference type="NCBI Taxonomy" id="2885352"/>
    <lineage>
        <taxon>Bacteria</taxon>
        <taxon>Bacillati</taxon>
        <taxon>Bacillota</taxon>
        <taxon>Clostridia</taxon>
        <taxon>Lachnospirales</taxon>
        <taxon>Lachnospiraceae</taxon>
        <taxon>Hominiventricola</taxon>
    </lineage>
</organism>
<feature type="transmembrane region" description="Helical" evidence="1">
    <location>
        <begin position="329"/>
        <end position="347"/>
    </location>
</feature>